<dbReference type="AlphaFoldDB" id="X1R0X6"/>
<comment type="caution">
    <text evidence="1">The sequence shown here is derived from an EMBL/GenBank/DDBJ whole genome shotgun (WGS) entry which is preliminary data.</text>
</comment>
<feature type="non-terminal residue" evidence="1">
    <location>
        <position position="1"/>
    </location>
</feature>
<dbReference type="EMBL" id="BARW01011550">
    <property type="protein sequence ID" value="GAI74178.1"/>
    <property type="molecule type" value="Genomic_DNA"/>
</dbReference>
<accession>X1R0X6</accession>
<organism evidence="1">
    <name type="scientific">marine sediment metagenome</name>
    <dbReference type="NCBI Taxonomy" id="412755"/>
    <lineage>
        <taxon>unclassified sequences</taxon>
        <taxon>metagenomes</taxon>
        <taxon>ecological metagenomes</taxon>
    </lineage>
</organism>
<name>X1R0X6_9ZZZZ</name>
<proteinExistence type="predicted"/>
<evidence type="ECO:0000313" key="1">
    <source>
        <dbReference type="EMBL" id="GAI74178.1"/>
    </source>
</evidence>
<reference evidence="1" key="1">
    <citation type="journal article" date="2014" name="Front. Microbiol.">
        <title>High frequency of phylogenetically diverse reductive dehalogenase-homologous genes in deep subseafloor sedimentary metagenomes.</title>
        <authorList>
            <person name="Kawai M."/>
            <person name="Futagami T."/>
            <person name="Toyoda A."/>
            <person name="Takaki Y."/>
            <person name="Nishi S."/>
            <person name="Hori S."/>
            <person name="Arai W."/>
            <person name="Tsubouchi T."/>
            <person name="Morono Y."/>
            <person name="Uchiyama I."/>
            <person name="Ito T."/>
            <person name="Fujiyama A."/>
            <person name="Inagaki F."/>
            <person name="Takami H."/>
        </authorList>
    </citation>
    <scope>NUCLEOTIDE SEQUENCE</scope>
    <source>
        <strain evidence="1">Expedition CK06-06</strain>
    </source>
</reference>
<gene>
    <name evidence="1" type="ORF">S12H4_22219</name>
</gene>
<sequence>GRPVSFTRLLSGAGFDIKTGIRLSIAPSAAEKD</sequence>
<protein>
    <submittedName>
        <fullName evidence="1">Uncharacterized protein</fullName>
    </submittedName>
</protein>